<dbReference type="Pfam" id="PF25839">
    <property type="entry name" value="Apionate_lact_C"/>
    <property type="match status" value="1"/>
</dbReference>
<feature type="domain" description="D-apionate lactonase C-terminal" evidence="2">
    <location>
        <begin position="415"/>
        <end position="482"/>
    </location>
</feature>
<evidence type="ECO:0000259" key="2">
    <source>
        <dbReference type="Pfam" id="PF25839"/>
    </source>
</evidence>
<proteinExistence type="predicted"/>
<feature type="compositionally biased region" description="Low complexity" evidence="1">
    <location>
        <begin position="456"/>
        <end position="469"/>
    </location>
</feature>
<organism evidence="3 4">
    <name type="scientific">Nocardiopsis tropica</name>
    <dbReference type="NCBI Taxonomy" id="109330"/>
    <lineage>
        <taxon>Bacteria</taxon>
        <taxon>Bacillati</taxon>
        <taxon>Actinomycetota</taxon>
        <taxon>Actinomycetes</taxon>
        <taxon>Streptosporangiales</taxon>
        <taxon>Nocardiopsidaceae</taxon>
        <taxon>Nocardiopsis</taxon>
    </lineage>
</organism>
<dbReference type="Proteomes" id="UP001432401">
    <property type="component" value="Unassembled WGS sequence"/>
</dbReference>
<evidence type="ECO:0000256" key="1">
    <source>
        <dbReference type="SAM" id="MobiDB-lite"/>
    </source>
</evidence>
<dbReference type="SUPFAM" id="SSF51445">
    <property type="entry name" value="(Trans)glycosidases"/>
    <property type="match status" value="1"/>
</dbReference>
<dbReference type="RefSeq" id="WP_352986368.1">
    <property type="nucleotide sequence ID" value="NZ_JBEQNA010000018.1"/>
</dbReference>
<dbReference type="PANTHER" id="PTHR12631">
    <property type="entry name" value="ALPHA-L-IDURONIDASE"/>
    <property type="match status" value="1"/>
</dbReference>
<keyword evidence="4" id="KW-1185">Reference proteome</keyword>
<sequence>MTRPVIPVHADWNTVLCTSRTTLTTHLWTAPPLRRGSPIHDRAFAALRELDTDHTRFLSFWTHPHLAVPALEPPSDHATSWDFTHLDPLLDDFMEATRGRPVVANLAAIPTWMFDTPEPVAVGTDPDAAQWDYEQGTQPRDATLNQIADYFERMARWYISGGFTDELGRRHTSPHRHRFAYWEVLCEPDVGHQWDPAAYTRLYDQVVQRLRPLDPDMRFVGLSLSPITDDPDYFWHFLDPANHAPGIPIDAVSYHFYAAPALTDAVDSRPNAPFSTWHTTFFAQADGFLRQVSLIESIKKRLSPHTRTHINEIGSFAPDVMAAEPDIPDQYWALAGALVAYLWSRLTALGIDLVGVAEFLGYPTVIPGTSLLDWETGEPNARYRVLALLLEHFGPGDLLVPTRAGSELSPEPPVHAQGFVTSDGRRRLLLVNTGPDPVQVTLTGEARLHETAHVDTATSRRPASRAPASGDLLELGPFSTTVATLV</sequence>
<accession>A0ABV2A2H0</accession>
<name>A0ABV2A2H0_9ACTN</name>
<dbReference type="EMBL" id="JBEQNB010000018">
    <property type="protein sequence ID" value="MES0837488.1"/>
    <property type="molecule type" value="Genomic_DNA"/>
</dbReference>
<gene>
    <name evidence="3" type="ORF">ABUK86_27175</name>
</gene>
<dbReference type="InterPro" id="IPR017853">
    <property type="entry name" value="GH"/>
</dbReference>
<dbReference type="InterPro" id="IPR058789">
    <property type="entry name" value="ApnL_C"/>
</dbReference>
<evidence type="ECO:0000313" key="3">
    <source>
        <dbReference type="EMBL" id="MES0837488.1"/>
    </source>
</evidence>
<dbReference type="InterPro" id="IPR051923">
    <property type="entry name" value="Glycosyl_Hydrolase_39"/>
</dbReference>
<evidence type="ECO:0000313" key="4">
    <source>
        <dbReference type="Proteomes" id="UP001432401"/>
    </source>
</evidence>
<dbReference type="PANTHER" id="PTHR12631:SF10">
    <property type="entry name" value="BETA-XYLOSIDASE-LIKE PROTEIN-RELATED"/>
    <property type="match status" value="1"/>
</dbReference>
<dbReference type="Gene3D" id="3.20.20.80">
    <property type="entry name" value="Glycosidases"/>
    <property type="match status" value="1"/>
</dbReference>
<feature type="region of interest" description="Disordered" evidence="1">
    <location>
        <begin position="452"/>
        <end position="472"/>
    </location>
</feature>
<reference evidence="3 4" key="1">
    <citation type="submission" date="2024-06" db="EMBL/GenBank/DDBJ databases">
        <authorList>
            <person name="Bataeva Y.V."/>
            <person name="Grigorian L.N."/>
            <person name="Solomentsev V.I."/>
        </authorList>
    </citation>
    <scope>NUCLEOTIDE SEQUENCE [LARGE SCALE GENOMIC DNA]</scope>
    <source>
        <strain evidence="4">SCPM-O-B-12605 (RCAM04882)</strain>
    </source>
</reference>
<protein>
    <recommendedName>
        <fullName evidence="2">D-apionate lactonase C-terminal domain-containing protein</fullName>
    </recommendedName>
</protein>
<comment type="caution">
    <text evidence="3">The sequence shown here is derived from an EMBL/GenBank/DDBJ whole genome shotgun (WGS) entry which is preliminary data.</text>
</comment>